<gene>
    <name evidence="3" type="ORF">EEQ99_02280</name>
</gene>
<organism evidence="3 4">
    <name type="scientific">Rhizobium anhuiense</name>
    <dbReference type="NCBI Taxonomy" id="1184720"/>
    <lineage>
        <taxon>Bacteria</taxon>
        <taxon>Pseudomonadati</taxon>
        <taxon>Pseudomonadota</taxon>
        <taxon>Alphaproteobacteria</taxon>
        <taxon>Hyphomicrobiales</taxon>
        <taxon>Rhizobiaceae</taxon>
        <taxon>Rhizobium/Agrobacterium group</taxon>
        <taxon>Rhizobium</taxon>
    </lineage>
</organism>
<dbReference type="GO" id="GO:0009307">
    <property type="term" value="P:DNA restriction-modification system"/>
    <property type="evidence" value="ECO:0007669"/>
    <property type="project" value="InterPro"/>
</dbReference>
<dbReference type="SUPFAM" id="SSF52980">
    <property type="entry name" value="Restriction endonuclease-like"/>
    <property type="match status" value="1"/>
</dbReference>
<dbReference type="EMBL" id="RIBW01000001">
    <property type="protein sequence ID" value="RUM04404.1"/>
    <property type="molecule type" value="Genomic_DNA"/>
</dbReference>
<sequence length="929" mass="104051">MAGAAGRNRSKGGIAGPAELEAYVASLYAILGYSVKTNVPLGGQQIDVLVERHLEGIGVTRVIIECKYKTSGSVSNQDVFDTISTFGALMKSHGISHCVMVTNTSFSQQAQNAADNDRLFKLVRLPDLEDDLVNVADSLLALKKGYESEQIFDEFLPQSAQGRLPYGKTDGQIENILDTTIEWIEDFGEGFLTVLGDFGGGKTTFLRRLEYEYSSLFLQQKTRHRPLYFTLKDYSFYEGLDDFITASVRQKYQRNMPPNVFWTLAREAGFLFLLDGFDEIITGSNRTDRAKTFLSLHRLITSGSPVILTCRPAYFVSTEELNELIRLVNLKEGQRNVGLPGRWDAHLFNIAETTTLARTSQFLFDKYVDNTTLERLLDLSSTVANLDVFRPAQIDEYLTKFDADFQGVCNSGWKEVKAEIEKIYDLTDLMKRPIMLSMIKDTILQGQIDIRRHNVIGGAFSLYDAYTSLNLKRDWGKSKGRKLLNEKQRQEYAQLIALTMFKRASLDVEHSEIVEVAKKTPSSFEFSADLSQYNPEQIAADIQVTTFLSRQASSFRFTHKSFMEFFVAKSVVDKLSESRLARSSLTEPFTREIISFIGEAAAVNPKLLSTVSAVLRAQTNAAKKRDEGDLVKRNAIGILLGATDIINTDYFSNNHVWELSVRKRAMDGLVVRATTWTYCGWHLVTLSNSSISQSHFSGWRVEGGSWVNVSFNGRLQDCHFEDVQMSNCVLAASTQKTVFQTCIISGGALTVRGEFQVNSSEFRMTSLSIDVGVGTISRLSFCKFENCEIADVAGPHYRPVMIEHCSFTDCQFVGFSPSTKFVERLLYEDQIVSKRLTVDEDMTIILERCAGILFIDDTEDRVKMGKQGFKAIGNLFLVAQGTIQSKVKARAIFVKSISARLGKQHPQLLDKLRVAHPGIFAVPSAGQDN</sequence>
<evidence type="ECO:0000313" key="4">
    <source>
        <dbReference type="Proteomes" id="UP000273611"/>
    </source>
</evidence>
<dbReference type="InterPro" id="IPR007560">
    <property type="entry name" value="Restrct_endonuc_IV_Mrr"/>
</dbReference>
<reference evidence="3 4" key="1">
    <citation type="journal article" date="2015" name="Int. J. Syst. Evol. Microbiol.">
        <title>Rhizobium anhuiense sp. nov., isolated from effective nodules of Vicia faba and Pisum sativum.</title>
        <authorList>
            <person name="Zhang Y.J."/>
            <person name="Zheng W.T."/>
            <person name="Everall I."/>
            <person name="Young J.P."/>
            <person name="Zhang X.X."/>
            <person name="Tian C.F."/>
            <person name="Sui X.H."/>
            <person name="Wang E.T."/>
            <person name="Chen W.X."/>
        </authorList>
    </citation>
    <scope>NUCLEOTIDE SEQUENCE [LARGE SCALE GENOMIC DNA]</scope>
    <source>
        <strain evidence="3 4">CCBAU 23252</strain>
    </source>
</reference>
<dbReference type="GO" id="GO:0004519">
    <property type="term" value="F:endonuclease activity"/>
    <property type="evidence" value="ECO:0007669"/>
    <property type="project" value="InterPro"/>
</dbReference>
<dbReference type="SUPFAM" id="SSF52540">
    <property type="entry name" value="P-loop containing nucleoside triphosphate hydrolases"/>
    <property type="match status" value="1"/>
</dbReference>
<evidence type="ECO:0000259" key="1">
    <source>
        <dbReference type="Pfam" id="PF04471"/>
    </source>
</evidence>
<dbReference type="Pfam" id="PF05729">
    <property type="entry name" value="NACHT"/>
    <property type="match status" value="1"/>
</dbReference>
<dbReference type="Pfam" id="PF04471">
    <property type="entry name" value="Mrr_cat"/>
    <property type="match status" value="1"/>
</dbReference>
<dbReference type="InterPro" id="IPR007111">
    <property type="entry name" value="NACHT_NTPase"/>
</dbReference>
<dbReference type="Gene3D" id="2.160.20.80">
    <property type="entry name" value="E3 ubiquitin-protein ligase SopA"/>
    <property type="match status" value="1"/>
</dbReference>
<comment type="caution">
    <text evidence="3">The sequence shown here is derived from an EMBL/GenBank/DDBJ whole genome shotgun (WGS) entry which is preliminary data.</text>
</comment>
<feature type="domain" description="NACHT" evidence="2">
    <location>
        <begin position="193"/>
        <end position="314"/>
    </location>
</feature>
<dbReference type="GO" id="GO:0003677">
    <property type="term" value="F:DNA binding"/>
    <property type="evidence" value="ECO:0007669"/>
    <property type="project" value="InterPro"/>
</dbReference>
<evidence type="ECO:0000313" key="3">
    <source>
        <dbReference type="EMBL" id="RUM04404.1"/>
    </source>
</evidence>
<name>A0A432NY87_9HYPH</name>
<dbReference type="InterPro" id="IPR027417">
    <property type="entry name" value="P-loop_NTPase"/>
</dbReference>
<dbReference type="AlphaFoldDB" id="A0A432NY87"/>
<dbReference type="InterPro" id="IPR011335">
    <property type="entry name" value="Restrct_endonuc-II-like"/>
</dbReference>
<feature type="domain" description="Restriction endonuclease type IV Mrr" evidence="1">
    <location>
        <begin position="17"/>
        <end position="125"/>
    </location>
</feature>
<accession>A0A432NY87</accession>
<proteinExistence type="predicted"/>
<dbReference type="Proteomes" id="UP000273611">
    <property type="component" value="Unassembled WGS sequence"/>
</dbReference>
<protein>
    <submittedName>
        <fullName evidence="3">NACHT domain-containing protein</fullName>
    </submittedName>
</protein>
<dbReference type="Gene3D" id="3.40.50.300">
    <property type="entry name" value="P-loop containing nucleotide triphosphate hydrolases"/>
    <property type="match status" value="1"/>
</dbReference>
<dbReference type="RefSeq" id="WP_127429955.1">
    <property type="nucleotide sequence ID" value="NZ_BMFI01000003.1"/>
</dbReference>
<evidence type="ECO:0000259" key="2">
    <source>
        <dbReference type="Pfam" id="PF05729"/>
    </source>
</evidence>